<comment type="caution">
    <text evidence="1">The sequence shown here is derived from an EMBL/GenBank/DDBJ whole genome shotgun (WGS) entry which is preliminary data.</text>
</comment>
<name>A0ABT1FAK9_9GAMM</name>
<accession>A0ABT1FAK9</accession>
<gene>
    <name evidence="1" type="ORF">NC595_10065</name>
</gene>
<proteinExistence type="predicted"/>
<evidence type="ECO:0000313" key="1">
    <source>
        <dbReference type="EMBL" id="MCP1374406.1"/>
    </source>
</evidence>
<dbReference type="Proteomes" id="UP001204615">
    <property type="component" value="Unassembled WGS sequence"/>
</dbReference>
<protein>
    <submittedName>
        <fullName evidence="1">Uncharacterized protein</fullName>
    </submittedName>
</protein>
<reference evidence="1 2" key="1">
    <citation type="submission" date="2022-06" db="EMBL/GenBank/DDBJ databases">
        <title>Dyella sp. Sa strain:Sa Genome sequencing.</title>
        <authorList>
            <person name="Park S."/>
        </authorList>
    </citation>
    <scope>NUCLEOTIDE SEQUENCE [LARGE SCALE GENOMIC DNA]</scope>
    <source>
        <strain evidence="1 2">Sa</strain>
    </source>
</reference>
<sequence length="126" mass="13799">MLARLDTGDFAGLPAEFVDTPQKREALHALLKASEAVHRAAVSTAQVADALRRDQKFVRPGPPSPHLVRLRQQQAAARQATNQARQAFIVAADGWVRVFGLSVPARKSLEVFAQGWVEATFQREAS</sequence>
<evidence type="ECO:0000313" key="2">
    <source>
        <dbReference type="Proteomes" id="UP001204615"/>
    </source>
</evidence>
<organism evidence="1 2">
    <name type="scientific">Dyella lutea</name>
    <dbReference type="NCBI Taxonomy" id="2950441"/>
    <lineage>
        <taxon>Bacteria</taxon>
        <taxon>Pseudomonadati</taxon>
        <taxon>Pseudomonadota</taxon>
        <taxon>Gammaproteobacteria</taxon>
        <taxon>Lysobacterales</taxon>
        <taxon>Rhodanobacteraceae</taxon>
        <taxon>Dyella</taxon>
    </lineage>
</organism>
<dbReference type="EMBL" id="JAMZEK010000002">
    <property type="protein sequence ID" value="MCP1374406.1"/>
    <property type="molecule type" value="Genomic_DNA"/>
</dbReference>
<keyword evidence="2" id="KW-1185">Reference proteome</keyword>
<dbReference type="RefSeq" id="WP_253566182.1">
    <property type="nucleotide sequence ID" value="NZ_JAMZEK010000002.1"/>
</dbReference>